<dbReference type="GO" id="GO:0000036">
    <property type="term" value="F:acyl carrier activity"/>
    <property type="evidence" value="ECO:0007669"/>
    <property type="project" value="TreeGrafter"/>
</dbReference>
<dbReference type="GO" id="GO:0005737">
    <property type="term" value="C:cytoplasm"/>
    <property type="evidence" value="ECO:0007669"/>
    <property type="project" value="TreeGrafter"/>
</dbReference>
<dbReference type="InterPro" id="IPR000873">
    <property type="entry name" value="AMP-dep_synth/lig_dom"/>
</dbReference>
<reference evidence="3" key="1">
    <citation type="submission" date="2012-05" db="EMBL/GenBank/DDBJ databases">
        <title>Investigation of Non-ribosomal Peptide Synthetases (NRPSs) Genes in Terrestrial Streptomyces Strains.</title>
        <authorList>
            <person name="Ince Yilmaz E."/>
        </authorList>
    </citation>
    <scope>NUCLEOTIDE SEQUENCE</scope>
    <source>
        <strain evidence="3">CAH29-13</strain>
    </source>
</reference>
<gene>
    <name evidence="3" type="primary">nrps</name>
</gene>
<dbReference type="GO" id="GO:0031177">
    <property type="term" value="F:phosphopantetheine binding"/>
    <property type="evidence" value="ECO:0007669"/>
    <property type="project" value="TreeGrafter"/>
</dbReference>
<dbReference type="AlphaFoldDB" id="J7FYI0"/>
<evidence type="ECO:0000313" key="3">
    <source>
        <dbReference type="EMBL" id="AFP49792.1"/>
    </source>
</evidence>
<accession>J7FYI0</accession>
<organism evidence="3">
    <name type="scientific">Streptomyces sp. CAH29-13</name>
    <dbReference type="NCBI Taxonomy" id="1211567"/>
    <lineage>
        <taxon>Bacteria</taxon>
        <taxon>Bacillati</taxon>
        <taxon>Actinomycetota</taxon>
        <taxon>Actinomycetes</taxon>
        <taxon>Kitasatosporales</taxon>
        <taxon>Streptomycetaceae</taxon>
        <taxon>Streptomyces</taxon>
    </lineage>
</organism>
<dbReference type="GO" id="GO:0016874">
    <property type="term" value="F:ligase activity"/>
    <property type="evidence" value="ECO:0007669"/>
    <property type="project" value="UniProtKB-KW"/>
</dbReference>
<dbReference type="GO" id="GO:0044550">
    <property type="term" value="P:secondary metabolite biosynthetic process"/>
    <property type="evidence" value="ECO:0007669"/>
    <property type="project" value="TreeGrafter"/>
</dbReference>
<feature type="non-terminal residue" evidence="3">
    <location>
        <position position="219"/>
    </location>
</feature>
<evidence type="ECO:0000259" key="2">
    <source>
        <dbReference type="Pfam" id="PF00501"/>
    </source>
</evidence>
<keyword evidence="1" id="KW-0436">Ligase</keyword>
<dbReference type="Gene3D" id="3.40.50.12780">
    <property type="entry name" value="N-terminal domain of ligase-like"/>
    <property type="match status" value="1"/>
</dbReference>
<dbReference type="GO" id="GO:0043041">
    <property type="term" value="P:amino acid activation for nonribosomal peptide biosynthetic process"/>
    <property type="evidence" value="ECO:0007669"/>
    <property type="project" value="TreeGrafter"/>
</dbReference>
<evidence type="ECO:0000256" key="1">
    <source>
        <dbReference type="ARBA" id="ARBA00022598"/>
    </source>
</evidence>
<proteinExistence type="predicted"/>
<dbReference type="SUPFAM" id="SSF56801">
    <property type="entry name" value="Acetyl-CoA synthetase-like"/>
    <property type="match status" value="1"/>
</dbReference>
<dbReference type="InterPro" id="IPR042099">
    <property type="entry name" value="ANL_N_sf"/>
</dbReference>
<protein>
    <submittedName>
        <fullName evidence="3">NRPS</fullName>
    </submittedName>
</protein>
<feature type="domain" description="AMP-dependent synthetase/ligase" evidence="2">
    <location>
        <begin position="1"/>
        <end position="195"/>
    </location>
</feature>
<sequence length="219" mass="23851">EHRAALNTVVDINERFGVGPQDRVFGLADLGFDLSVYDLFGTFAAGATLVLPDPDMRSEPAHWAKLMGQCGVTVWNSVPAQMQMLVEHLEAGGEIPEALRLVMLSGDWIPVDLPDRIRALWPEAEVISLGGATEASIWSISHTVGEVPAGAKSLPYGTPLRNQTFHVLDSRLEPCPVWTAGELHIGGAGLARGYWADEERTAASFIRHPRTGERLYRTG</sequence>
<feature type="non-terminal residue" evidence="3">
    <location>
        <position position="1"/>
    </location>
</feature>
<dbReference type="EMBL" id="JX008850">
    <property type="protein sequence ID" value="AFP49792.1"/>
    <property type="molecule type" value="Genomic_DNA"/>
</dbReference>
<dbReference type="PANTHER" id="PTHR45527">
    <property type="entry name" value="NONRIBOSOMAL PEPTIDE SYNTHETASE"/>
    <property type="match status" value="1"/>
</dbReference>
<dbReference type="PANTHER" id="PTHR45527:SF10">
    <property type="entry name" value="PYOCHELIN SYNTHASE PCHF"/>
    <property type="match status" value="1"/>
</dbReference>
<dbReference type="Pfam" id="PF00501">
    <property type="entry name" value="AMP-binding"/>
    <property type="match status" value="1"/>
</dbReference>
<name>J7FYI0_9ACTN</name>